<dbReference type="OrthoDB" id="582199at2"/>
<dbReference type="RefSeq" id="WP_108692812.1">
    <property type="nucleotide sequence ID" value="NZ_QCYH01000008.1"/>
</dbReference>
<proteinExistence type="predicted"/>
<accession>A0A2T7G4W8</accession>
<keyword evidence="3" id="KW-1185">Reference proteome</keyword>
<dbReference type="Gene3D" id="1.10.10.10">
    <property type="entry name" value="Winged helix-like DNA-binding domain superfamily/Winged helix DNA-binding domain"/>
    <property type="match status" value="1"/>
</dbReference>
<dbReference type="InterPro" id="IPR000835">
    <property type="entry name" value="HTH_MarR-typ"/>
</dbReference>
<dbReference type="SMART" id="SM00347">
    <property type="entry name" value="HTH_MARR"/>
    <property type="match status" value="1"/>
</dbReference>
<organism evidence="2 3">
    <name type="scientific">Pelagivirga sediminicola</name>
    <dbReference type="NCBI Taxonomy" id="2170575"/>
    <lineage>
        <taxon>Bacteria</taxon>
        <taxon>Pseudomonadati</taxon>
        <taxon>Pseudomonadota</taxon>
        <taxon>Alphaproteobacteria</taxon>
        <taxon>Rhodobacterales</taxon>
        <taxon>Paracoccaceae</taxon>
        <taxon>Pelagivirga</taxon>
    </lineage>
</organism>
<dbReference type="PANTHER" id="PTHR33164:SF57">
    <property type="entry name" value="MARR-FAMILY TRANSCRIPTIONAL REGULATOR"/>
    <property type="match status" value="1"/>
</dbReference>
<sequence>MTNTADTGIELGEVMLSIAVLYWSLHDKLDCADPGISKQERLFLLRLSAPRRMGDLAKIMQSLPSTVTVLADALEAKGLVVRRRDPDDRRAWLLELTEQGQGARRALMDRIDAALRDATGLPEADLHRFGALMLRIRDHIMADGLPKGLPF</sequence>
<dbReference type="InterPro" id="IPR036390">
    <property type="entry name" value="WH_DNA-bd_sf"/>
</dbReference>
<dbReference type="InterPro" id="IPR039422">
    <property type="entry name" value="MarR/SlyA-like"/>
</dbReference>
<evidence type="ECO:0000313" key="2">
    <source>
        <dbReference type="EMBL" id="PVA09459.1"/>
    </source>
</evidence>
<evidence type="ECO:0000313" key="3">
    <source>
        <dbReference type="Proteomes" id="UP000244446"/>
    </source>
</evidence>
<protein>
    <submittedName>
        <fullName evidence="2">MarR family transcriptional regulator</fullName>
    </submittedName>
</protein>
<dbReference type="GO" id="GO:0003700">
    <property type="term" value="F:DNA-binding transcription factor activity"/>
    <property type="evidence" value="ECO:0007669"/>
    <property type="project" value="InterPro"/>
</dbReference>
<dbReference type="Proteomes" id="UP000244446">
    <property type="component" value="Unassembled WGS sequence"/>
</dbReference>
<evidence type="ECO:0000259" key="1">
    <source>
        <dbReference type="PROSITE" id="PS50995"/>
    </source>
</evidence>
<dbReference type="PROSITE" id="PS50995">
    <property type="entry name" value="HTH_MARR_2"/>
    <property type="match status" value="1"/>
</dbReference>
<dbReference type="InterPro" id="IPR036388">
    <property type="entry name" value="WH-like_DNA-bd_sf"/>
</dbReference>
<reference evidence="2 3" key="1">
    <citation type="submission" date="2018-04" db="EMBL/GenBank/DDBJ databases">
        <title>Pelagivirga bohaiensis gen. nov., sp. nov., a bacterium isolated from the Bohai Sea.</title>
        <authorList>
            <person name="Ji X."/>
        </authorList>
    </citation>
    <scope>NUCLEOTIDE SEQUENCE [LARGE SCALE GENOMIC DNA]</scope>
    <source>
        <strain evidence="2 3">BH-SD19</strain>
    </source>
</reference>
<comment type="caution">
    <text evidence="2">The sequence shown here is derived from an EMBL/GenBank/DDBJ whole genome shotgun (WGS) entry which is preliminary data.</text>
</comment>
<dbReference type="GO" id="GO:0006950">
    <property type="term" value="P:response to stress"/>
    <property type="evidence" value="ECO:0007669"/>
    <property type="project" value="TreeGrafter"/>
</dbReference>
<dbReference type="EMBL" id="QCYH01000008">
    <property type="protein sequence ID" value="PVA09459.1"/>
    <property type="molecule type" value="Genomic_DNA"/>
</dbReference>
<feature type="domain" description="HTH marR-type" evidence="1">
    <location>
        <begin position="8"/>
        <end position="138"/>
    </location>
</feature>
<dbReference type="PRINTS" id="PR00598">
    <property type="entry name" value="HTHMARR"/>
</dbReference>
<dbReference type="PANTHER" id="PTHR33164">
    <property type="entry name" value="TRANSCRIPTIONAL REGULATOR, MARR FAMILY"/>
    <property type="match status" value="1"/>
</dbReference>
<dbReference type="SUPFAM" id="SSF46785">
    <property type="entry name" value="Winged helix' DNA-binding domain"/>
    <property type="match status" value="1"/>
</dbReference>
<dbReference type="Pfam" id="PF01047">
    <property type="entry name" value="MarR"/>
    <property type="match status" value="1"/>
</dbReference>
<gene>
    <name evidence="2" type="ORF">DC366_13810</name>
</gene>
<dbReference type="AlphaFoldDB" id="A0A2T7G4W8"/>
<name>A0A2T7G4W8_9RHOB</name>